<evidence type="ECO:0000259" key="1">
    <source>
        <dbReference type="Pfam" id="PF13966"/>
    </source>
</evidence>
<feature type="domain" description="Reverse transcriptase zinc-binding" evidence="1">
    <location>
        <begin position="134"/>
        <end position="210"/>
    </location>
</feature>
<reference evidence="2 3" key="1">
    <citation type="submission" date="2024-01" db="EMBL/GenBank/DDBJ databases">
        <title>The complete chloroplast genome sequence of Lithospermum erythrorhizon: insights into the phylogenetic relationship among Boraginaceae species and the maternal lineages of purple gromwells.</title>
        <authorList>
            <person name="Okada T."/>
            <person name="Watanabe K."/>
        </authorList>
    </citation>
    <scope>NUCLEOTIDE SEQUENCE [LARGE SCALE GENOMIC DNA]</scope>
</reference>
<dbReference type="Proteomes" id="UP001454036">
    <property type="component" value="Unassembled WGS sequence"/>
</dbReference>
<dbReference type="AlphaFoldDB" id="A0AAV3PIL9"/>
<evidence type="ECO:0000313" key="2">
    <source>
        <dbReference type="EMBL" id="GAA0151510.1"/>
    </source>
</evidence>
<accession>A0AAV3PIL9</accession>
<dbReference type="InterPro" id="IPR026960">
    <property type="entry name" value="RVT-Znf"/>
</dbReference>
<organism evidence="2 3">
    <name type="scientific">Lithospermum erythrorhizon</name>
    <name type="common">Purple gromwell</name>
    <name type="synonym">Lithospermum officinale var. erythrorhizon</name>
    <dbReference type="NCBI Taxonomy" id="34254"/>
    <lineage>
        <taxon>Eukaryota</taxon>
        <taxon>Viridiplantae</taxon>
        <taxon>Streptophyta</taxon>
        <taxon>Embryophyta</taxon>
        <taxon>Tracheophyta</taxon>
        <taxon>Spermatophyta</taxon>
        <taxon>Magnoliopsida</taxon>
        <taxon>eudicotyledons</taxon>
        <taxon>Gunneridae</taxon>
        <taxon>Pentapetalae</taxon>
        <taxon>asterids</taxon>
        <taxon>lamiids</taxon>
        <taxon>Boraginales</taxon>
        <taxon>Boraginaceae</taxon>
        <taxon>Boraginoideae</taxon>
        <taxon>Lithospermeae</taxon>
        <taxon>Lithospermum</taxon>
    </lineage>
</organism>
<name>A0AAV3PIL9_LITER</name>
<proteinExistence type="predicted"/>
<evidence type="ECO:0000313" key="3">
    <source>
        <dbReference type="Proteomes" id="UP001454036"/>
    </source>
</evidence>
<sequence length="274" mass="31809">MEGLGFRDTQCFNQTMLCKQAWKLLSEPHSYLSRVFKARYFPQGDFLSASLGAKPSYIWRSILSVRDIMHHGIKWMLGNRQITNLIDEEIGVWDLDKVMSIFYPVDCEAILKISLGRAHLPDIPTWGCTKSGIFSVKLAYQLAISIKSPNSRATSISSGSHNIFKSIWKLKIQRKVRHFVYRAVNNRLATVDNLLKRNEENGQHLFHSCKFVKEIYNILHINEFQRNRKFRGQPFRIPSDIVKFGISFLELEDSAFTKLNELHQQLQDPSPFLF</sequence>
<protein>
    <recommendedName>
        <fullName evidence="1">Reverse transcriptase zinc-binding domain-containing protein</fullName>
    </recommendedName>
</protein>
<dbReference type="Pfam" id="PF13966">
    <property type="entry name" value="zf-RVT"/>
    <property type="match status" value="1"/>
</dbReference>
<gene>
    <name evidence="2" type="ORF">LIER_10215</name>
</gene>
<keyword evidence="3" id="KW-1185">Reference proteome</keyword>
<comment type="caution">
    <text evidence="2">The sequence shown here is derived from an EMBL/GenBank/DDBJ whole genome shotgun (WGS) entry which is preliminary data.</text>
</comment>
<dbReference type="EMBL" id="BAABME010001799">
    <property type="protein sequence ID" value="GAA0151510.1"/>
    <property type="molecule type" value="Genomic_DNA"/>
</dbReference>